<feature type="compositionally biased region" description="Basic and acidic residues" evidence="1">
    <location>
        <begin position="323"/>
        <end position="341"/>
    </location>
</feature>
<feature type="compositionally biased region" description="Acidic residues" evidence="1">
    <location>
        <begin position="424"/>
        <end position="440"/>
    </location>
</feature>
<keyword evidence="3" id="KW-1185">Reference proteome</keyword>
<accession>A0AAD7CHX7</accession>
<gene>
    <name evidence="2" type="ORF">FB45DRAFT_1017134</name>
</gene>
<reference evidence="2" key="1">
    <citation type="submission" date="2023-03" db="EMBL/GenBank/DDBJ databases">
        <title>Massive genome expansion in bonnet fungi (Mycena s.s.) driven by repeated elements and novel gene families across ecological guilds.</title>
        <authorList>
            <consortium name="Lawrence Berkeley National Laboratory"/>
            <person name="Harder C.B."/>
            <person name="Miyauchi S."/>
            <person name="Viragh M."/>
            <person name="Kuo A."/>
            <person name="Thoen E."/>
            <person name="Andreopoulos B."/>
            <person name="Lu D."/>
            <person name="Skrede I."/>
            <person name="Drula E."/>
            <person name="Henrissat B."/>
            <person name="Morin E."/>
            <person name="Kohler A."/>
            <person name="Barry K."/>
            <person name="LaButti K."/>
            <person name="Morin E."/>
            <person name="Salamov A."/>
            <person name="Lipzen A."/>
            <person name="Mereny Z."/>
            <person name="Hegedus B."/>
            <person name="Baldrian P."/>
            <person name="Stursova M."/>
            <person name="Weitz H."/>
            <person name="Taylor A."/>
            <person name="Grigoriev I.V."/>
            <person name="Nagy L.G."/>
            <person name="Martin F."/>
            <person name="Kauserud H."/>
        </authorList>
    </citation>
    <scope>NUCLEOTIDE SEQUENCE</scope>
    <source>
        <strain evidence="2">9284</strain>
    </source>
</reference>
<dbReference type="Proteomes" id="UP001221142">
    <property type="component" value="Unassembled WGS sequence"/>
</dbReference>
<name>A0AAD7CHX7_9AGAR</name>
<evidence type="ECO:0000256" key="1">
    <source>
        <dbReference type="SAM" id="MobiDB-lite"/>
    </source>
</evidence>
<sequence length="440" mass="48847">MAAHNQPGGGMPPYPYYYYPYPPHFHPGAMQQQQQPMQQPPLPAHRTQFLLGMTDRLPPLTAEERAVAGMQQALDSGTFEIGSEGNANDVTGRKRRSTTFQVLVPTPGPAGALPTDATLTVNRDGLDPGDFLARIRANMEVGEDVPLGWRVSNEAKNTVRRLSTLADACEAVDTILKKIDSPNRRNEVMLKIVDTREKIKAVPAKAETKAPEAAYREELTIVKDKLRCQSSNHTFCYIPSSGPRVGQHIQLTMQDITFWARQMKNGSVPRDCSAAPNTLKTDEIITRHEERRQRTSRPGASVDSAPHTHFNLADTPLGQVWRPKRDDQERAVLGKRARSESPDDEPPIVPAADLLAHLDAKMPAVGFLGYQAALDKAEIRYCHQFLDFSEPELQAELNVGRAPAKDLIHGAKKILRVKKRQEVEEQEGEKENVPEEAGEA</sequence>
<comment type="caution">
    <text evidence="2">The sequence shown here is derived from an EMBL/GenBank/DDBJ whole genome shotgun (WGS) entry which is preliminary data.</text>
</comment>
<dbReference type="EMBL" id="JARKIF010000001">
    <property type="protein sequence ID" value="KAJ7649669.1"/>
    <property type="molecule type" value="Genomic_DNA"/>
</dbReference>
<protein>
    <submittedName>
        <fullName evidence="2">Uncharacterized protein</fullName>
    </submittedName>
</protein>
<evidence type="ECO:0000313" key="2">
    <source>
        <dbReference type="EMBL" id="KAJ7649669.1"/>
    </source>
</evidence>
<feature type="region of interest" description="Disordered" evidence="1">
    <location>
        <begin position="288"/>
        <end position="309"/>
    </location>
</feature>
<feature type="region of interest" description="Disordered" evidence="1">
    <location>
        <begin position="419"/>
        <end position="440"/>
    </location>
</feature>
<feature type="region of interest" description="Disordered" evidence="1">
    <location>
        <begin position="322"/>
        <end position="347"/>
    </location>
</feature>
<proteinExistence type="predicted"/>
<dbReference type="AlphaFoldDB" id="A0AAD7CHX7"/>
<evidence type="ECO:0000313" key="3">
    <source>
        <dbReference type="Proteomes" id="UP001221142"/>
    </source>
</evidence>
<organism evidence="2 3">
    <name type="scientific">Roridomyces roridus</name>
    <dbReference type="NCBI Taxonomy" id="1738132"/>
    <lineage>
        <taxon>Eukaryota</taxon>
        <taxon>Fungi</taxon>
        <taxon>Dikarya</taxon>
        <taxon>Basidiomycota</taxon>
        <taxon>Agaricomycotina</taxon>
        <taxon>Agaricomycetes</taxon>
        <taxon>Agaricomycetidae</taxon>
        <taxon>Agaricales</taxon>
        <taxon>Marasmiineae</taxon>
        <taxon>Mycenaceae</taxon>
        <taxon>Roridomyces</taxon>
    </lineage>
</organism>